<protein>
    <submittedName>
        <fullName evidence="1">Uncharacterized protein</fullName>
    </submittedName>
</protein>
<reference evidence="1" key="2">
    <citation type="submission" date="2025-09" db="UniProtKB">
        <authorList>
            <consortium name="Ensembl"/>
        </authorList>
    </citation>
    <scope>IDENTIFICATION</scope>
</reference>
<accession>A0A8C0AXX3</accession>
<evidence type="ECO:0000313" key="2">
    <source>
        <dbReference type="Proteomes" id="UP000694555"/>
    </source>
</evidence>
<dbReference type="AlphaFoldDB" id="A0A8C0AXX3"/>
<proteinExistence type="predicted"/>
<sequence>MPCSWGEEGFFSPEADWHWSPEVFCPPLQHSQGSFVPFWLGVCCSCSMTVCQRLKELASQTLWWGCTAPCSDRLSGAVVKEQSYLQGGRSYSPKDPQAHQPISQRFWKHKLRVAPN</sequence>
<organism evidence="1 2">
    <name type="scientific">Buteo japonicus</name>
    <dbReference type="NCBI Taxonomy" id="224669"/>
    <lineage>
        <taxon>Eukaryota</taxon>
        <taxon>Metazoa</taxon>
        <taxon>Chordata</taxon>
        <taxon>Craniata</taxon>
        <taxon>Vertebrata</taxon>
        <taxon>Euteleostomi</taxon>
        <taxon>Archelosauria</taxon>
        <taxon>Archosauria</taxon>
        <taxon>Dinosauria</taxon>
        <taxon>Saurischia</taxon>
        <taxon>Theropoda</taxon>
        <taxon>Coelurosauria</taxon>
        <taxon>Aves</taxon>
        <taxon>Neognathae</taxon>
        <taxon>Neoaves</taxon>
        <taxon>Telluraves</taxon>
        <taxon>Accipitrimorphae</taxon>
        <taxon>Accipitriformes</taxon>
        <taxon>Accipitridae</taxon>
        <taxon>Accipitrinae</taxon>
        <taxon>Buteo</taxon>
    </lineage>
</organism>
<keyword evidence="2" id="KW-1185">Reference proteome</keyword>
<evidence type="ECO:0000313" key="1">
    <source>
        <dbReference type="Ensembl" id="ENSBJAP00000008833.1"/>
    </source>
</evidence>
<name>A0A8C0AXX3_9AVES</name>
<reference evidence="1" key="1">
    <citation type="submission" date="2025-08" db="UniProtKB">
        <authorList>
            <consortium name="Ensembl"/>
        </authorList>
    </citation>
    <scope>IDENTIFICATION</scope>
</reference>
<dbReference type="Proteomes" id="UP000694555">
    <property type="component" value="Unplaced"/>
</dbReference>
<dbReference type="Ensembl" id="ENSBJAT00000009088.1">
    <property type="protein sequence ID" value="ENSBJAP00000008833.1"/>
    <property type="gene ID" value="ENSBJAG00000006093.1"/>
</dbReference>